<dbReference type="CDD" id="cd02079">
    <property type="entry name" value="P-type_ATPase_HM"/>
    <property type="match status" value="1"/>
</dbReference>
<dbReference type="NCBIfam" id="TIGR01525">
    <property type="entry name" value="ATPase-IB_hvy"/>
    <property type="match status" value="1"/>
</dbReference>
<dbReference type="Pfam" id="PF12156">
    <property type="entry name" value="ATPase-cat_bd"/>
    <property type="match status" value="1"/>
</dbReference>
<dbReference type="Pfam" id="PF00403">
    <property type="entry name" value="HMA"/>
    <property type="match status" value="1"/>
</dbReference>
<proteinExistence type="inferred from homology"/>
<dbReference type="Pfam" id="PF00122">
    <property type="entry name" value="E1-E2_ATPase"/>
    <property type="match status" value="1"/>
</dbReference>
<dbReference type="SUPFAM" id="SSF56784">
    <property type="entry name" value="HAD-like"/>
    <property type="match status" value="1"/>
</dbReference>
<evidence type="ECO:0000256" key="14">
    <source>
        <dbReference type="ARBA" id="ARBA00023136"/>
    </source>
</evidence>
<evidence type="ECO:0000256" key="11">
    <source>
        <dbReference type="ARBA" id="ARBA00022967"/>
    </source>
</evidence>
<feature type="transmembrane region" description="Helical" evidence="15">
    <location>
        <begin position="459"/>
        <end position="482"/>
    </location>
</feature>
<evidence type="ECO:0000256" key="10">
    <source>
        <dbReference type="ARBA" id="ARBA00022842"/>
    </source>
</evidence>
<keyword evidence="12 15" id="KW-1133">Transmembrane helix</keyword>
<evidence type="ECO:0000313" key="17">
    <source>
        <dbReference type="EMBL" id="PWQ98513.1"/>
    </source>
</evidence>
<dbReference type="InterPro" id="IPR036412">
    <property type="entry name" value="HAD-like_sf"/>
</dbReference>
<sequence length="818" mass="89032">MIDASFVAKPDDCFHCGLPLNGATYSIVIDDKSEPMCCLGCQAVAQTIIDNGLDDFYRYRTEPSVRPDSVVPDVLEQFLVFDNDAVQKTFVRQSDDESEASLIVEGVVCAACVWLLEHHLQKLPGVISFRVNLTTHRAVVVWDKQQLVLSQILLKVQQVGYQAHPFDTGRLQKLHDDERKRSLRRIAIAGIGMMQVMMTSLALYVGADSMSESAQQMLRWAGFIITTPVVIFASSIFFKAAWRDLRRKHLGMDVPVSIAILAAFVASIWATFSGTGEVYFDSVTMFTFFLLLGRYLEMSARHQAGKVADELVRLLPATATKVESDGSSKLISVSELELGDVVSIKPGEVVPADGVVLEGRSSVNESMLTGESVPVLKYEGTSLSGGTVNVESPLMMSVEALGEETMLSSIVRLLNRAQMDKPKFATLADSVASWFVFAVLIVSVVVFSVWYVLVPEQAFWVTISVLVVTCPCALSLATPVALTTATSRLTKMGLLTTQGQALETLSKVTHVVFDKTGTLTTGKLMLVDEYSYDANDSQFINAQQRLMLAAGLESASEHPIGKAIYSASADRYTCTHLINVPGKGVEGVYGQESYRIGTLDFISEWIAYDKEFESGPLAINQESLRTIVYLASQDELLAIYYLEDQIRDDAQQTIQALGKEGYQTVLLSGDKPEVAEKVGRKLGIGTVIAGQLPDQKLAYLKKLQAQGNVVTMVGDGVNDAPVLAGADVSIAMGEGSQLAQVSADMVLMSNRLELLPEALRVSGSTKRIILQNLAWALSYNALALPMAVLGYLAPWAAAIGMSFSSVFVVLNALRLRSK</sequence>
<feature type="transmembrane region" description="Helical" evidence="15">
    <location>
        <begin position="186"/>
        <end position="205"/>
    </location>
</feature>
<dbReference type="Proteomes" id="UP000245506">
    <property type="component" value="Unassembled WGS sequence"/>
</dbReference>
<accession>A0A317CM45</accession>
<feature type="transmembrane region" description="Helical" evidence="15">
    <location>
        <begin position="250"/>
        <end position="272"/>
    </location>
</feature>
<evidence type="ECO:0000256" key="13">
    <source>
        <dbReference type="ARBA" id="ARBA00023065"/>
    </source>
</evidence>
<dbReference type="InterPro" id="IPR044492">
    <property type="entry name" value="P_typ_ATPase_HD_dom"/>
</dbReference>
<dbReference type="InterPro" id="IPR017969">
    <property type="entry name" value="Heavy-metal-associated_CS"/>
</dbReference>
<feature type="transmembrane region" description="Helical" evidence="15">
    <location>
        <begin position="431"/>
        <end position="453"/>
    </location>
</feature>
<dbReference type="Gene3D" id="2.70.150.10">
    <property type="entry name" value="Calcium-transporting ATPase, cytoplasmic transduction domain A"/>
    <property type="match status" value="1"/>
</dbReference>
<evidence type="ECO:0000256" key="12">
    <source>
        <dbReference type="ARBA" id="ARBA00022989"/>
    </source>
</evidence>
<evidence type="ECO:0000256" key="4">
    <source>
        <dbReference type="ARBA" id="ARBA00022475"/>
    </source>
</evidence>
<comment type="similarity">
    <text evidence="2 15">Belongs to the cation transport ATPase (P-type) (TC 3.A.3) family. Type IB subfamily.</text>
</comment>
<evidence type="ECO:0000256" key="8">
    <source>
        <dbReference type="ARBA" id="ARBA00022741"/>
    </source>
</evidence>
<dbReference type="InterPro" id="IPR027256">
    <property type="entry name" value="P-typ_ATPase_IB"/>
</dbReference>
<dbReference type="SUPFAM" id="SSF81665">
    <property type="entry name" value="Calcium ATPase, transmembrane domain M"/>
    <property type="match status" value="1"/>
</dbReference>
<dbReference type="NCBIfam" id="TIGR01511">
    <property type="entry name" value="ATPase-IB1_Cu"/>
    <property type="match status" value="1"/>
</dbReference>
<dbReference type="GO" id="GO:0043682">
    <property type="term" value="F:P-type divalent copper transporter activity"/>
    <property type="evidence" value="ECO:0007669"/>
    <property type="project" value="TreeGrafter"/>
</dbReference>
<dbReference type="InterPro" id="IPR018303">
    <property type="entry name" value="ATPase_P-typ_P_site"/>
</dbReference>
<dbReference type="PANTHER" id="PTHR43520">
    <property type="entry name" value="ATP7, ISOFORM B"/>
    <property type="match status" value="1"/>
</dbReference>
<feature type="transmembrane region" description="Helical" evidence="15">
    <location>
        <begin position="217"/>
        <end position="238"/>
    </location>
</feature>
<feature type="transmembrane region" description="Helical" evidence="15">
    <location>
        <begin position="795"/>
        <end position="813"/>
    </location>
</feature>
<dbReference type="InterPro" id="IPR008250">
    <property type="entry name" value="ATPase_P-typ_transduc_dom_A_sf"/>
</dbReference>
<keyword evidence="4 15" id="KW-1003">Cell membrane</keyword>
<keyword evidence="3" id="KW-0813">Transport</keyword>
<evidence type="ECO:0000256" key="15">
    <source>
        <dbReference type="RuleBase" id="RU362081"/>
    </source>
</evidence>
<dbReference type="GO" id="GO:0005507">
    <property type="term" value="F:copper ion binding"/>
    <property type="evidence" value="ECO:0007669"/>
    <property type="project" value="TreeGrafter"/>
</dbReference>
<dbReference type="GO" id="GO:0055070">
    <property type="term" value="P:copper ion homeostasis"/>
    <property type="evidence" value="ECO:0007669"/>
    <property type="project" value="TreeGrafter"/>
</dbReference>
<keyword evidence="14 15" id="KW-0472">Membrane</keyword>
<dbReference type="EMBL" id="QGKL01000011">
    <property type="protein sequence ID" value="PWQ98513.1"/>
    <property type="molecule type" value="Genomic_DNA"/>
</dbReference>
<dbReference type="PRINTS" id="PR00119">
    <property type="entry name" value="CATATPASE"/>
</dbReference>
<gene>
    <name evidence="17" type="ORF">DKT75_03415</name>
</gene>
<dbReference type="InterPro" id="IPR036163">
    <property type="entry name" value="HMA_dom_sf"/>
</dbReference>
<evidence type="ECO:0000256" key="7">
    <source>
        <dbReference type="ARBA" id="ARBA00022723"/>
    </source>
</evidence>
<dbReference type="InterPro" id="IPR023214">
    <property type="entry name" value="HAD_sf"/>
</dbReference>
<evidence type="ECO:0000256" key="9">
    <source>
        <dbReference type="ARBA" id="ARBA00022840"/>
    </source>
</evidence>
<dbReference type="GO" id="GO:0005524">
    <property type="term" value="F:ATP binding"/>
    <property type="evidence" value="ECO:0007669"/>
    <property type="project" value="UniProtKB-UniRule"/>
</dbReference>
<dbReference type="InterPro" id="IPR023298">
    <property type="entry name" value="ATPase_P-typ_TM_dom_sf"/>
</dbReference>
<dbReference type="InterPro" id="IPR021993">
    <property type="entry name" value="ATPase-cat-bd"/>
</dbReference>
<keyword evidence="5" id="KW-0597">Phosphoprotein</keyword>
<evidence type="ECO:0000256" key="3">
    <source>
        <dbReference type="ARBA" id="ARBA00022448"/>
    </source>
</evidence>
<dbReference type="SUPFAM" id="SSF55008">
    <property type="entry name" value="HMA, heavy metal-associated domain"/>
    <property type="match status" value="1"/>
</dbReference>
<keyword evidence="6 15" id="KW-0812">Transmembrane</keyword>
<comment type="caution">
    <text evidence="17">The sequence shown here is derived from an EMBL/GenBank/DDBJ whole genome shotgun (WGS) entry which is preliminary data.</text>
</comment>
<dbReference type="CDD" id="cd00371">
    <property type="entry name" value="HMA"/>
    <property type="match status" value="1"/>
</dbReference>
<feature type="transmembrane region" description="Helical" evidence="15">
    <location>
        <begin position="278"/>
        <end position="296"/>
    </location>
</feature>
<evidence type="ECO:0000256" key="2">
    <source>
        <dbReference type="ARBA" id="ARBA00006024"/>
    </source>
</evidence>
<dbReference type="PRINTS" id="PR00943">
    <property type="entry name" value="CUATPASE"/>
</dbReference>
<organism evidence="17 18">
    <name type="scientific">Leucothrix arctica</name>
    <dbReference type="NCBI Taxonomy" id="1481894"/>
    <lineage>
        <taxon>Bacteria</taxon>
        <taxon>Pseudomonadati</taxon>
        <taxon>Pseudomonadota</taxon>
        <taxon>Gammaproteobacteria</taxon>
        <taxon>Thiotrichales</taxon>
        <taxon>Thiotrichaceae</taxon>
        <taxon>Leucothrix</taxon>
    </lineage>
</organism>
<dbReference type="InterPro" id="IPR059000">
    <property type="entry name" value="ATPase_P-type_domA"/>
</dbReference>
<dbReference type="Gene3D" id="3.30.70.100">
    <property type="match status" value="1"/>
</dbReference>
<dbReference type="PANTHER" id="PTHR43520:SF5">
    <property type="entry name" value="CATION-TRANSPORTING P-TYPE ATPASE-RELATED"/>
    <property type="match status" value="1"/>
</dbReference>
<dbReference type="AlphaFoldDB" id="A0A317CM45"/>
<evidence type="ECO:0000256" key="6">
    <source>
        <dbReference type="ARBA" id="ARBA00022692"/>
    </source>
</evidence>
<dbReference type="RefSeq" id="WP_109822031.1">
    <property type="nucleotide sequence ID" value="NZ_QGKL01000011.1"/>
</dbReference>
<name>A0A317CM45_9GAMM</name>
<keyword evidence="7 15" id="KW-0479">Metal-binding</keyword>
<comment type="subcellular location">
    <subcellularLocation>
        <location evidence="1">Cell membrane</location>
        <topology evidence="1">Multi-pass membrane protein</topology>
    </subcellularLocation>
</comment>
<dbReference type="PROSITE" id="PS01047">
    <property type="entry name" value="HMA_1"/>
    <property type="match status" value="1"/>
</dbReference>
<dbReference type="NCBIfam" id="TIGR01494">
    <property type="entry name" value="ATPase_P-type"/>
    <property type="match status" value="2"/>
</dbReference>
<protein>
    <submittedName>
        <fullName evidence="17">Cation transporter</fullName>
    </submittedName>
</protein>
<feature type="domain" description="HMA" evidence="16">
    <location>
        <begin position="98"/>
        <end position="164"/>
    </location>
</feature>
<dbReference type="Gene3D" id="3.40.1110.10">
    <property type="entry name" value="Calcium-transporting ATPase, cytoplasmic domain N"/>
    <property type="match status" value="1"/>
</dbReference>
<dbReference type="GO" id="GO:0016887">
    <property type="term" value="F:ATP hydrolysis activity"/>
    <property type="evidence" value="ECO:0007669"/>
    <property type="project" value="InterPro"/>
</dbReference>
<dbReference type="SFLD" id="SFLDS00003">
    <property type="entry name" value="Haloacid_Dehalogenase"/>
    <property type="match status" value="1"/>
</dbReference>
<dbReference type="OrthoDB" id="9814270at2"/>
<evidence type="ECO:0000256" key="1">
    <source>
        <dbReference type="ARBA" id="ARBA00004651"/>
    </source>
</evidence>
<dbReference type="InterPro" id="IPR023299">
    <property type="entry name" value="ATPase_P-typ_cyto_dom_N"/>
</dbReference>
<keyword evidence="9 15" id="KW-0067">ATP-binding</keyword>
<keyword evidence="13" id="KW-0406">Ion transport</keyword>
<dbReference type="Gene3D" id="3.40.50.1000">
    <property type="entry name" value="HAD superfamily/HAD-like"/>
    <property type="match status" value="1"/>
</dbReference>
<feature type="transmembrane region" description="Helical" evidence="15">
    <location>
        <begin position="769"/>
        <end position="789"/>
    </location>
</feature>
<dbReference type="PROSITE" id="PS00154">
    <property type="entry name" value="ATPASE_E1_E2"/>
    <property type="match status" value="1"/>
</dbReference>
<dbReference type="SFLD" id="SFLDG00002">
    <property type="entry name" value="C1.7:_P-type_atpase_like"/>
    <property type="match status" value="1"/>
</dbReference>
<dbReference type="PROSITE" id="PS50846">
    <property type="entry name" value="HMA_2"/>
    <property type="match status" value="1"/>
</dbReference>
<evidence type="ECO:0000259" key="16">
    <source>
        <dbReference type="PROSITE" id="PS50846"/>
    </source>
</evidence>
<dbReference type="SUPFAM" id="SSF81653">
    <property type="entry name" value="Calcium ATPase, transduction domain A"/>
    <property type="match status" value="1"/>
</dbReference>
<dbReference type="GO" id="GO:0005886">
    <property type="term" value="C:plasma membrane"/>
    <property type="evidence" value="ECO:0007669"/>
    <property type="project" value="UniProtKB-SubCell"/>
</dbReference>
<dbReference type="InterPro" id="IPR006121">
    <property type="entry name" value="HMA_dom"/>
</dbReference>
<dbReference type="Pfam" id="PF00702">
    <property type="entry name" value="Hydrolase"/>
    <property type="match status" value="1"/>
</dbReference>
<keyword evidence="10" id="KW-0460">Magnesium</keyword>
<dbReference type="FunFam" id="2.70.150.10:FF:000002">
    <property type="entry name" value="Copper-transporting ATPase 1, putative"/>
    <property type="match status" value="1"/>
</dbReference>
<dbReference type="SFLD" id="SFLDF00027">
    <property type="entry name" value="p-type_atpase"/>
    <property type="match status" value="1"/>
</dbReference>
<evidence type="ECO:0000256" key="5">
    <source>
        <dbReference type="ARBA" id="ARBA00022553"/>
    </source>
</evidence>
<evidence type="ECO:0000313" key="18">
    <source>
        <dbReference type="Proteomes" id="UP000245506"/>
    </source>
</evidence>
<keyword evidence="18" id="KW-1185">Reference proteome</keyword>
<keyword evidence="11" id="KW-1278">Translocase</keyword>
<dbReference type="InterPro" id="IPR001757">
    <property type="entry name" value="P_typ_ATPase"/>
</dbReference>
<reference evidence="17 18" key="1">
    <citation type="submission" date="2018-05" db="EMBL/GenBank/DDBJ databases">
        <title>Leucothrix arctica sp. nov., isolated from Arctic seawater.</title>
        <authorList>
            <person name="Choi A."/>
            <person name="Baek K."/>
        </authorList>
    </citation>
    <scope>NUCLEOTIDE SEQUENCE [LARGE SCALE GENOMIC DNA]</scope>
    <source>
        <strain evidence="17 18">IMCC9719</strain>
    </source>
</reference>
<keyword evidence="8 15" id="KW-0547">Nucleotide-binding</keyword>